<evidence type="ECO:0000256" key="2">
    <source>
        <dbReference type="SAM" id="MobiDB-lite"/>
    </source>
</evidence>
<sequence length="626" mass="69100">MSSAGVEKRGSASTVRRSKPQKGNRIVEYESRIKRLESLLHERGAAQPEVRQQPILRVTDASIPLSTWVNSLRQEVEAGPRPQLPDFNPFDLDPVGEGPGVAFDETLATLSIDESHQAAFGMDISTQYPLGNMTPSSDFHEDAALLQSANYEPDMVNSGNPLLPSVPPQPEQELYLPSPELGTTLLAEYLTDLNSAYPLYQPHVIADHLRTCYAGNADGSAVAWSSAYIIFSMAHHVRAMGAAGTSYDTDMAQYYLARVYSGLSDLLNEPPSLGQVQCLIGVALLIMSSSCSYNKAEGHFVSTALRIIRSLAADPPHLDSPLTSIDGAQQRRVFWIAFVNDVNLSIMNNTPTTHRLEDVSNCADFVADEISAIATAGNNWRIHIFWLSTRLALLEIEAIDQVLSHAHNNVPLDVAAAATIVLARLHTFRQQHQIFQLKPSQTFQLLYRTDVVHAVALEAMYFATVYRLHALMALDMDPGINPFEINGLVRMSQLKQHKSYEAAKRLMEVLPIAPRGNIALYWLVHPTFIAALVTIFSHHINNPTAPPLTTAELRICYRLLIDLGTMVEARAAACLRQKRDFCKSLFTKVELDLRERYSGGGAGPICELRSVIPQCRGMTPGRPEAL</sequence>
<keyword evidence="4" id="KW-1185">Reference proteome</keyword>
<dbReference type="Proteomes" id="UP000249619">
    <property type="component" value="Unassembled WGS sequence"/>
</dbReference>
<name>A0A364NDC7_STELY</name>
<evidence type="ECO:0000313" key="4">
    <source>
        <dbReference type="Proteomes" id="UP000249619"/>
    </source>
</evidence>
<keyword evidence="1" id="KW-0539">Nucleus</keyword>
<dbReference type="InterPro" id="IPR050987">
    <property type="entry name" value="AtrR-like"/>
</dbReference>
<organism evidence="3 4">
    <name type="scientific">Stemphylium lycopersici</name>
    <name type="common">Tomato gray leaf spot disease fungus</name>
    <name type="synonym">Thyrospora lycopersici</name>
    <dbReference type="NCBI Taxonomy" id="183478"/>
    <lineage>
        <taxon>Eukaryota</taxon>
        <taxon>Fungi</taxon>
        <taxon>Dikarya</taxon>
        <taxon>Ascomycota</taxon>
        <taxon>Pezizomycotina</taxon>
        <taxon>Dothideomycetes</taxon>
        <taxon>Pleosporomycetidae</taxon>
        <taxon>Pleosporales</taxon>
        <taxon>Pleosporineae</taxon>
        <taxon>Pleosporaceae</taxon>
        <taxon>Stemphylium</taxon>
    </lineage>
</organism>
<feature type="region of interest" description="Disordered" evidence="2">
    <location>
        <begin position="1"/>
        <end position="26"/>
    </location>
</feature>
<evidence type="ECO:0000313" key="3">
    <source>
        <dbReference type="EMBL" id="RAR15101.1"/>
    </source>
</evidence>
<comment type="caution">
    <text evidence="3">The sequence shown here is derived from an EMBL/GenBank/DDBJ whole genome shotgun (WGS) entry which is preliminary data.</text>
</comment>
<proteinExistence type="predicted"/>
<dbReference type="GO" id="GO:0003700">
    <property type="term" value="F:DNA-binding transcription factor activity"/>
    <property type="evidence" value="ECO:0007669"/>
    <property type="project" value="InterPro"/>
</dbReference>
<dbReference type="EMBL" id="QGDH01000015">
    <property type="protein sequence ID" value="RAR15101.1"/>
    <property type="molecule type" value="Genomic_DNA"/>
</dbReference>
<gene>
    <name evidence="3" type="ORF">DDE83_001538</name>
</gene>
<evidence type="ECO:0000256" key="1">
    <source>
        <dbReference type="ARBA" id="ARBA00023242"/>
    </source>
</evidence>
<reference evidence="4" key="1">
    <citation type="submission" date="2018-05" db="EMBL/GenBank/DDBJ databases">
        <title>Draft genome sequence of Stemphylium lycopersici strain CIDEFI 213.</title>
        <authorList>
            <person name="Medina R."/>
            <person name="Franco M.E.E."/>
            <person name="Lucentini C.G."/>
            <person name="Saparrat M.C.N."/>
            <person name="Balatti P.A."/>
        </authorList>
    </citation>
    <scope>NUCLEOTIDE SEQUENCE [LARGE SCALE GENOMIC DNA]</scope>
    <source>
        <strain evidence="4">CIDEFI 213</strain>
    </source>
</reference>
<feature type="compositionally biased region" description="Basic and acidic residues" evidence="2">
    <location>
        <begin position="1"/>
        <end position="10"/>
    </location>
</feature>
<dbReference type="CDD" id="cd12148">
    <property type="entry name" value="fungal_TF_MHR"/>
    <property type="match status" value="1"/>
</dbReference>
<dbReference type="OrthoDB" id="4116913at2759"/>
<accession>A0A364NDC7</accession>
<dbReference type="PANTHER" id="PTHR46910">
    <property type="entry name" value="TRANSCRIPTION FACTOR PDR1"/>
    <property type="match status" value="1"/>
</dbReference>
<dbReference type="AlphaFoldDB" id="A0A364NDC7"/>
<dbReference type="PANTHER" id="PTHR46910:SF39">
    <property type="entry name" value="ZN(II)2CYS6 TRANSCRIPTION FACTOR (EUROFUNG)"/>
    <property type="match status" value="1"/>
</dbReference>
<protein>
    <submittedName>
        <fullName evidence="3">Fungal specific transcription factor domain-containing protein</fullName>
    </submittedName>
</protein>